<dbReference type="InterPro" id="IPR032250">
    <property type="entry name" value="DUF4825"/>
</dbReference>
<dbReference type="PANTHER" id="PTHR34978">
    <property type="entry name" value="POSSIBLE SENSOR-TRANSDUCER PROTEIN BLAR"/>
    <property type="match status" value="1"/>
</dbReference>
<evidence type="ECO:0000256" key="1">
    <source>
        <dbReference type="SAM" id="Phobius"/>
    </source>
</evidence>
<dbReference type="PANTHER" id="PTHR34978:SF3">
    <property type="entry name" value="SLR0241 PROTEIN"/>
    <property type="match status" value="1"/>
</dbReference>
<comment type="caution">
    <text evidence="4">The sequence shown here is derived from an EMBL/GenBank/DDBJ whole genome shotgun (WGS) entry which is preliminary data.</text>
</comment>
<evidence type="ECO:0000259" key="2">
    <source>
        <dbReference type="Pfam" id="PF05569"/>
    </source>
</evidence>
<feature type="domain" description="Peptidase M56" evidence="2">
    <location>
        <begin position="37"/>
        <end position="227"/>
    </location>
</feature>
<dbReference type="EMBL" id="JAWONS010000121">
    <property type="protein sequence ID" value="MDW2797481.1"/>
    <property type="molecule type" value="Genomic_DNA"/>
</dbReference>
<sequence length="498" mass="54831">MPERLFLQILNMSFTASIVIAFVLVVPDVNTGIGAINHSVPAILPSAVSHAGVNPLQFWMLICSQIWLFGVAALLASGLIGLVRLKKRLKDAALCQDNIFISSKIDTAFVMGIFCPKIYLPSILGNAEQNYILLHERTHIRRLDHIVKLISFFVLCVHWFNPFVWAAFFLSGKDMEMSCDEAVIKRMGNDVKKDYSASLLTLATDRRMVNGAPLAFGEGDTKGRVKNVLNYKKPGFWVVLAAALAVIFVVISLATSPKEVPSGFAGVNAVILKIDKAGQTMTVKGIDTNSPIGDLCIVNWENATLQKVIGNNKPIKISIDDFTEGDYVVLFVGEILESYPSRTTATTIQLQPKEIPDAAYPLEDLWNARTNYVGDNSAVGELIGLLPVPTGLQYDHFELKTTSQPYKVEIVYSVPAKYLEEYDRDSSTAANTLRTNALFLLALIKNADEIQATLTDGSQKIDLTYNREWADHTIGGNVREYGNSLEKLQGLPEIDGNS</sequence>
<feature type="transmembrane region" description="Helical" evidence="1">
    <location>
        <begin position="56"/>
        <end position="83"/>
    </location>
</feature>
<gene>
    <name evidence="4" type="ORF">RZO55_07825</name>
</gene>
<dbReference type="Pfam" id="PF05569">
    <property type="entry name" value="Peptidase_M56"/>
    <property type="match status" value="1"/>
</dbReference>
<evidence type="ECO:0000259" key="3">
    <source>
        <dbReference type="Pfam" id="PF16107"/>
    </source>
</evidence>
<dbReference type="InterPro" id="IPR052173">
    <property type="entry name" value="Beta-lactam_resp_regulator"/>
</dbReference>
<reference evidence="4 5" key="1">
    <citation type="submission" date="2023-10" db="EMBL/GenBank/DDBJ databases">
        <title>A novel Glycoside Hydrolase 43-Like Enzyme from Clostrdium boliviensis is an Endo-xylanase, and a Candidate for Xylooligosaccharides Production from Different Xylan Substrates.</title>
        <authorList>
            <person name="Alvarez M.T."/>
            <person name="Rocabado-Villegas L.R."/>
            <person name="Salas-Veizaga D.M."/>
            <person name="Linares-Pasten J.A."/>
            <person name="Gudmundsdottir E.E."/>
            <person name="Hreggvidsson G.O."/>
            <person name="Adlercreutz P."/>
            <person name="Nordberg Karlsson E."/>
        </authorList>
    </citation>
    <scope>NUCLEOTIDE SEQUENCE [LARGE SCALE GENOMIC DNA]</scope>
    <source>
        <strain evidence="4 5">E-1</strain>
    </source>
</reference>
<keyword evidence="1" id="KW-1133">Transmembrane helix</keyword>
<dbReference type="InterPro" id="IPR008756">
    <property type="entry name" value="Peptidase_M56"/>
</dbReference>
<protein>
    <submittedName>
        <fullName evidence="4">M56 family metallopeptidase</fullName>
    </submittedName>
</protein>
<organism evidence="4 5">
    <name type="scientific">Clostridium boliviensis</name>
    <dbReference type="NCBI Taxonomy" id="318465"/>
    <lineage>
        <taxon>Bacteria</taxon>
        <taxon>Bacillati</taxon>
        <taxon>Bacillota</taxon>
        <taxon>Clostridia</taxon>
        <taxon>Eubacteriales</taxon>
        <taxon>Clostridiaceae</taxon>
        <taxon>Clostridium</taxon>
    </lineage>
</organism>
<dbReference type="Proteomes" id="UP001276854">
    <property type="component" value="Unassembled WGS sequence"/>
</dbReference>
<dbReference type="RefSeq" id="WP_318063736.1">
    <property type="nucleotide sequence ID" value="NZ_JAWONS010000121.1"/>
</dbReference>
<proteinExistence type="predicted"/>
<name>A0ABU4GIP7_9CLOT</name>
<feature type="domain" description="DUF4825" evidence="3">
    <location>
        <begin position="366"/>
        <end position="462"/>
    </location>
</feature>
<feature type="transmembrane region" description="Helical" evidence="1">
    <location>
        <begin position="235"/>
        <end position="254"/>
    </location>
</feature>
<keyword evidence="5" id="KW-1185">Reference proteome</keyword>
<feature type="transmembrane region" description="Helical" evidence="1">
    <location>
        <begin position="146"/>
        <end position="168"/>
    </location>
</feature>
<feature type="transmembrane region" description="Helical" evidence="1">
    <location>
        <begin position="12"/>
        <end position="36"/>
    </location>
</feature>
<evidence type="ECO:0000313" key="4">
    <source>
        <dbReference type="EMBL" id="MDW2797481.1"/>
    </source>
</evidence>
<evidence type="ECO:0000313" key="5">
    <source>
        <dbReference type="Proteomes" id="UP001276854"/>
    </source>
</evidence>
<dbReference type="Pfam" id="PF16107">
    <property type="entry name" value="DUF4825"/>
    <property type="match status" value="1"/>
</dbReference>
<accession>A0ABU4GIP7</accession>
<keyword evidence="1" id="KW-0812">Transmembrane</keyword>
<keyword evidence="1" id="KW-0472">Membrane</keyword>
<dbReference type="CDD" id="cd07341">
    <property type="entry name" value="M56_BlaR1_MecR1_like"/>
    <property type="match status" value="1"/>
</dbReference>